<sequence>MLVCENCQHQQDSGNFCENCGTPLTSDVHNSQEETAATTSAESQNNQMDNIKYHTKNYLDYVVSLIKNPTMSLNQPKSSFINGIITLVLMAIVLSLGFYLLINGFYKQTFGGYMGEPSTLPFFSFFFRMAFSLLLIILAGLVALVAVLKIGKADVSFQEALAQYGAFSVPFTAVSALTILTGLATAPQLTLILFFIGFIAFISLAPVIISFHHLSQLGEKVQYVYLSIGSFLLTNLIIYILFRIYLESTLNQIDQIMY</sequence>
<dbReference type="AlphaFoldDB" id="A0A3N5BA31"/>
<proteinExistence type="predicted"/>
<evidence type="ECO:0008006" key="4">
    <source>
        <dbReference type="Google" id="ProtNLM"/>
    </source>
</evidence>
<keyword evidence="1" id="KW-1133">Transmembrane helix</keyword>
<feature type="transmembrane region" description="Helical" evidence="1">
    <location>
        <begin position="160"/>
        <end position="183"/>
    </location>
</feature>
<reference evidence="2 3" key="1">
    <citation type="submission" date="2018-11" db="EMBL/GenBank/DDBJ databases">
        <title>Genomic Encyclopedia of Type Strains, Phase IV (KMG-IV): sequencing the most valuable type-strain genomes for metagenomic binning, comparative biology and taxonomic classification.</title>
        <authorList>
            <person name="Goeker M."/>
        </authorList>
    </citation>
    <scope>NUCLEOTIDE SEQUENCE [LARGE SCALE GENOMIC DNA]</scope>
    <source>
        <strain evidence="2 3">DSM 18090</strain>
    </source>
</reference>
<keyword evidence="1" id="KW-0812">Transmembrane</keyword>
<feature type="transmembrane region" description="Helical" evidence="1">
    <location>
        <begin position="122"/>
        <end position="148"/>
    </location>
</feature>
<keyword evidence="3" id="KW-1185">Reference proteome</keyword>
<dbReference type="OrthoDB" id="2448863at2"/>
<name>A0A3N5BA31_9BACI</name>
<evidence type="ECO:0000313" key="3">
    <source>
        <dbReference type="Proteomes" id="UP000276443"/>
    </source>
</evidence>
<feature type="transmembrane region" description="Helical" evidence="1">
    <location>
        <begin position="80"/>
        <end position="102"/>
    </location>
</feature>
<keyword evidence="1" id="KW-0472">Membrane</keyword>
<dbReference type="RefSeq" id="WP_124221063.1">
    <property type="nucleotide sequence ID" value="NZ_RKRF01000008.1"/>
</dbReference>
<feature type="transmembrane region" description="Helical" evidence="1">
    <location>
        <begin position="189"/>
        <end position="211"/>
    </location>
</feature>
<protein>
    <recommendedName>
        <fullName evidence="4">Zinc ribbon protein</fullName>
    </recommendedName>
</protein>
<feature type="transmembrane region" description="Helical" evidence="1">
    <location>
        <begin position="223"/>
        <end position="242"/>
    </location>
</feature>
<organism evidence="2 3">
    <name type="scientific">Aquisalibacillus elongatus</name>
    <dbReference type="NCBI Taxonomy" id="485577"/>
    <lineage>
        <taxon>Bacteria</taxon>
        <taxon>Bacillati</taxon>
        <taxon>Bacillota</taxon>
        <taxon>Bacilli</taxon>
        <taxon>Bacillales</taxon>
        <taxon>Bacillaceae</taxon>
        <taxon>Aquisalibacillus</taxon>
    </lineage>
</organism>
<evidence type="ECO:0000313" key="2">
    <source>
        <dbReference type="EMBL" id="RPF54237.1"/>
    </source>
</evidence>
<dbReference type="Proteomes" id="UP000276443">
    <property type="component" value="Unassembled WGS sequence"/>
</dbReference>
<comment type="caution">
    <text evidence="2">The sequence shown here is derived from an EMBL/GenBank/DDBJ whole genome shotgun (WGS) entry which is preliminary data.</text>
</comment>
<gene>
    <name evidence="2" type="ORF">EDC24_1431</name>
</gene>
<dbReference type="EMBL" id="RKRF01000008">
    <property type="protein sequence ID" value="RPF54237.1"/>
    <property type="molecule type" value="Genomic_DNA"/>
</dbReference>
<accession>A0A3N5BA31</accession>
<evidence type="ECO:0000256" key="1">
    <source>
        <dbReference type="SAM" id="Phobius"/>
    </source>
</evidence>